<dbReference type="GO" id="GO:0070212">
    <property type="term" value="P:protein poly-ADP-ribosylation"/>
    <property type="evidence" value="ECO:0007669"/>
    <property type="project" value="TreeGrafter"/>
</dbReference>
<gene>
    <name evidence="8" type="ORF">M436DRAFT_68375</name>
</gene>
<evidence type="ECO:0000256" key="2">
    <source>
        <dbReference type="ARBA" id="ARBA00022676"/>
    </source>
</evidence>
<dbReference type="SUPFAM" id="SSF142921">
    <property type="entry name" value="WGR domain-like"/>
    <property type="match status" value="1"/>
</dbReference>
<dbReference type="EMBL" id="KL584736">
    <property type="protein sequence ID" value="KEQ68164.1"/>
    <property type="molecule type" value="Genomic_DNA"/>
</dbReference>
<dbReference type="SMART" id="SM00773">
    <property type="entry name" value="WGR"/>
    <property type="match status" value="1"/>
</dbReference>
<evidence type="ECO:0000256" key="3">
    <source>
        <dbReference type="ARBA" id="ARBA00022679"/>
    </source>
</evidence>
<dbReference type="InterPro" id="IPR050800">
    <property type="entry name" value="ARTD/PARP"/>
</dbReference>
<keyword evidence="4" id="KW-0520">NAD</keyword>
<dbReference type="GO" id="GO:1990404">
    <property type="term" value="F:NAD+-protein mono-ADP-ribosyltransferase activity"/>
    <property type="evidence" value="ECO:0007669"/>
    <property type="project" value="TreeGrafter"/>
</dbReference>
<evidence type="ECO:0000256" key="4">
    <source>
        <dbReference type="ARBA" id="ARBA00023027"/>
    </source>
</evidence>
<feature type="compositionally biased region" description="Polar residues" evidence="6">
    <location>
        <begin position="33"/>
        <end position="48"/>
    </location>
</feature>
<evidence type="ECO:0000256" key="6">
    <source>
        <dbReference type="SAM" id="MobiDB-lite"/>
    </source>
</evidence>
<dbReference type="PROSITE" id="PS51977">
    <property type="entry name" value="WGR"/>
    <property type="match status" value="1"/>
</dbReference>
<evidence type="ECO:0000313" key="8">
    <source>
        <dbReference type="EMBL" id="KEQ68164.1"/>
    </source>
</evidence>
<dbReference type="GO" id="GO:0006302">
    <property type="term" value="P:double-strand break repair"/>
    <property type="evidence" value="ECO:0007669"/>
    <property type="project" value="TreeGrafter"/>
</dbReference>
<dbReference type="GeneID" id="25414411"/>
<feature type="region of interest" description="Disordered" evidence="6">
    <location>
        <begin position="1"/>
        <end position="48"/>
    </location>
</feature>
<feature type="compositionally biased region" description="Polar residues" evidence="6">
    <location>
        <begin position="355"/>
        <end position="366"/>
    </location>
</feature>
<dbReference type="EC" id="2.4.2.30" evidence="1"/>
<dbReference type="Pfam" id="PF05406">
    <property type="entry name" value="WGR"/>
    <property type="match status" value="1"/>
</dbReference>
<feature type="compositionally biased region" description="Polar residues" evidence="6">
    <location>
        <begin position="326"/>
        <end position="345"/>
    </location>
</feature>
<dbReference type="OrthoDB" id="10598503at2759"/>
<feature type="domain" description="WGR" evidence="7">
    <location>
        <begin position="221"/>
        <end position="326"/>
    </location>
</feature>
<organism evidence="8 9">
    <name type="scientific">Aureobasidium namibiae CBS 147.97</name>
    <dbReference type="NCBI Taxonomy" id="1043004"/>
    <lineage>
        <taxon>Eukaryota</taxon>
        <taxon>Fungi</taxon>
        <taxon>Dikarya</taxon>
        <taxon>Ascomycota</taxon>
        <taxon>Pezizomycotina</taxon>
        <taxon>Dothideomycetes</taxon>
        <taxon>Dothideomycetidae</taxon>
        <taxon>Dothideales</taxon>
        <taxon>Saccotheciaceae</taxon>
        <taxon>Aureobasidium</taxon>
    </lineage>
</organism>
<dbReference type="Proteomes" id="UP000027730">
    <property type="component" value="Unassembled WGS sequence"/>
</dbReference>
<protein>
    <recommendedName>
        <fullName evidence="1">NAD(+) ADP-ribosyltransferase</fullName>
        <ecNumber evidence="1">2.4.2.30</ecNumber>
    </recommendedName>
</protein>
<reference evidence="8 9" key="1">
    <citation type="journal article" date="2014" name="BMC Genomics">
        <title>Genome sequencing of four Aureobasidium pullulans varieties: biotechnological potential, stress tolerance, and description of new species.</title>
        <authorList>
            <person name="Gostin Ar C."/>
            <person name="Ohm R.A."/>
            <person name="Kogej T."/>
            <person name="Sonjak S."/>
            <person name="Turk M."/>
            <person name="Zajc J."/>
            <person name="Zalar P."/>
            <person name="Grube M."/>
            <person name="Sun H."/>
            <person name="Han J."/>
            <person name="Sharma A."/>
            <person name="Chiniquy J."/>
            <person name="Ngan C.Y."/>
            <person name="Lipzen A."/>
            <person name="Barry K."/>
            <person name="Grigoriev I.V."/>
            <person name="Gunde-Cimerman N."/>
        </authorList>
    </citation>
    <scope>NUCLEOTIDE SEQUENCE [LARGE SCALE GENOMIC DNA]</scope>
    <source>
        <strain evidence="8 9">CBS 147.97</strain>
    </source>
</reference>
<dbReference type="InterPro" id="IPR008893">
    <property type="entry name" value="WGR_domain"/>
</dbReference>
<evidence type="ECO:0000256" key="5">
    <source>
        <dbReference type="ARBA" id="ARBA00033987"/>
    </source>
</evidence>
<keyword evidence="9" id="KW-1185">Reference proteome</keyword>
<evidence type="ECO:0000256" key="1">
    <source>
        <dbReference type="ARBA" id="ARBA00012020"/>
    </source>
</evidence>
<dbReference type="GO" id="GO:0003950">
    <property type="term" value="F:NAD+ poly-ADP-ribosyltransferase activity"/>
    <property type="evidence" value="ECO:0007669"/>
    <property type="project" value="UniProtKB-EC"/>
</dbReference>
<comment type="catalytic activity">
    <reaction evidence="5">
        <text>NAD(+) + (ADP-D-ribosyl)n-acceptor = nicotinamide + (ADP-D-ribosyl)n+1-acceptor + H(+).</text>
        <dbReference type="EC" id="2.4.2.30"/>
    </reaction>
</comment>
<evidence type="ECO:0000259" key="7">
    <source>
        <dbReference type="PROSITE" id="PS51977"/>
    </source>
</evidence>
<dbReference type="PANTHER" id="PTHR10459:SF60">
    <property type="entry name" value="POLY [ADP-RIBOSE] POLYMERASE 2"/>
    <property type="match status" value="1"/>
</dbReference>
<sequence>MTKSPSGAQTSSKPGSGNLKTLGKALPPKRITRSSVSPSSVIIKTNGSSSHAAKTLRVGIEAEDDSDNITINKITINEIKEEHRQREVPVPNRKNKPFLLGLLVETRRKQSGIRDEEGKLAELKMLLVKHGNPLGPELIKAIEKAYIVPKASTDQINSPAELGEASRQDRVRCSRTKQLKASKAFSEHMTSAKLGSSITRQASVQMAHQIADDGDSASSATHKILVDPNNNIPYDAMLYCKEPHDNVDKFFHLELIPWVTQILAHDNPKSYSLVTKSGRSGTDGQQRSYAYGDLEGSVTRFEKIFREKTGLEWKTRDKKIKGKGYSCSNPCGQVKNETISETQDQTYRDDGTSKIRFSSPSKSKGD</sequence>
<dbReference type="RefSeq" id="XP_013422353.1">
    <property type="nucleotide sequence ID" value="XM_013566899.1"/>
</dbReference>
<dbReference type="InterPro" id="IPR036930">
    <property type="entry name" value="WGR_dom_sf"/>
</dbReference>
<keyword evidence="3" id="KW-0808">Transferase</keyword>
<dbReference type="GO" id="GO:0005730">
    <property type="term" value="C:nucleolus"/>
    <property type="evidence" value="ECO:0007669"/>
    <property type="project" value="TreeGrafter"/>
</dbReference>
<name>A0A074W993_9PEZI</name>
<feature type="region of interest" description="Disordered" evidence="6">
    <location>
        <begin position="319"/>
        <end position="366"/>
    </location>
</feature>
<evidence type="ECO:0000313" key="9">
    <source>
        <dbReference type="Proteomes" id="UP000027730"/>
    </source>
</evidence>
<keyword evidence="2" id="KW-0328">Glycosyltransferase</keyword>
<accession>A0A074W993</accession>
<feature type="compositionally biased region" description="Polar residues" evidence="6">
    <location>
        <begin position="1"/>
        <end position="19"/>
    </location>
</feature>
<dbReference type="HOGENOM" id="CLU_756450_0_0_1"/>
<proteinExistence type="predicted"/>
<dbReference type="AlphaFoldDB" id="A0A074W993"/>
<dbReference type="PANTHER" id="PTHR10459">
    <property type="entry name" value="DNA LIGASE"/>
    <property type="match status" value="1"/>
</dbReference>